<evidence type="ECO:0000313" key="2">
    <source>
        <dbReference type="Proteomes" id="UP001358193"/>
    </source>
</evidence>
<dbReference type="SUPFAM" id="SSF52540">
    <property type="entry name" value="P-loop containing nucleoside triphosphate hydrolases"/>
    <property type="match status" value="1"/>
</dbReference>
<dbReference type="Proteomes" id="UP001358193">
    <property type="component" value="Segment"/>
</dbReference>
<dbReference type="Gene3D" id="3.40.50.300">
    <property type="entry name" value="P-loop containing nucleotide triphosphate hydrolases"/>
    <property type="match status" value="1"/>
</dbReference>
<reference evidence="1 2" key="1">
    <citation type="submission" date="2023-11" db="EMBL/GenBank/DDBJ databases">
        <authorList>
            <person name="Cook R."/>
            <person name="Crisci M."/>
            <person name="Pye H."/>
            <person name="Adriaenssens E."/>
            <person name="Santini J."/>
        </authorList>
    </citation>
    <scope>NUCLEOTIDE SEQUENCE [LARGE SCALE GENOMIC DNA]</scope>
</reference>
<sequence length="198" mass="23671">MNVIIFEGLDNTGKTTQINMAKEYFEKKGKRVMVTHFNMPPENMSNEQKAAYQNNEYINYVKKLIQYKKDNIYDIVLIDRCWYSEYVYGQMYRGRDSFELLMYIKQLEDYLLRNLNPDNVTLLMFTVHSLEFAVSHEDGKSISEGKLDLIKKEKELFDDIFSMSDIEYKNTIYVDSLINKGHFKYIDEIFDDIKYALW</sequence>
<keyword evidence="2" id="KW-1185">Reference proteome</keyword>
<dbReference type="InterPro" id="IPR027417">
    <property type="entry name" value="P-loop_NTPase"/>
</dbReference>
<accession>A0ABZ0Z3B1</accession>
<keyword evidence="1" id="KW-0418">Kinase</keyword>
<dbReference type="EMBL" id="OR769223">
    <property type="protein sequence ID" value="WQJ53692.1"/>
    <property type="molecule type" value="Genomic_DNA"/>
</dbReference>
<evidence type="ECO:0000313" key="1">
    <source>
        <dbReference type="EMBL" id="WQJ53692.1"/>
    </source>
</evidence>
<proteinExistence type="predicted"/>
<keyword evidence="1" id="KW-0808">Transferase</keyword>
<name>A0ABZ0Z3B1_9CAUD</name>
<organism evidence="1 2">
    <name type="scientific">phage Lak_Megaphage_Sonny</name>
    <dbReference type="NCBI Taxonomy" id="3109229"/>
    <lineage>
        <taxon>Viruses</taxon>
        <taxon>Duplodnaviria</taxon>
        <taxon>Heunggongvirae</taxon>
        <taxon>Uroviricota</taxon>
        <taxon>Caudoviricetes</taxon>
        <taxon>Caudoviricetes code 15 clade</taxon>
    </lineage>
</organism>
<dbReference type="GO" id="GO:0016301">
    <property type="term" value="F:kinase activity"/>
    <property type="evidence" value="ECO:0007669"/>
    <property type="project" value="UniProtKB-KW"/>
</dbReference>
<protein>
    <submittedName>
        <fullName evidence="1">Thymidylate kinase</fullName>
    </submittedName>
</protein>